<evidence type="ECO:0000256" key="5">
    <source>
        <dbReference type="ARBA" id="ARBA00023239"/>
    </source>
</evidence>
<dbReference type="Pfam" id="PF02618">
    <property type="entry name" value="YceG"/>
    <property type="match status" value="1"/>
</dbReference>
<keyword evidence="10" id="KW-1185">Reference proteome</keyword>
<accession>A0ABQ4N7B8</accession>
<dbReference type="Gene3D" id="3.30.160.60">
    <property type="entry name" value="Classic Zinc Finger"/>
    <property type="match status" value="1"/>
</dbReference>
<dbReference type="PANTHER" id="PTHR30518">
    <property type="entry name" value="ENDOLYTIC MUREIN TRANSGLYCOSYLASE"/>
    <property type="match status" value="1"/>
</dbReference>
<evidence type="ECO:0000256" key="8">
    <source>
        <dbReference type="SAM" id="MobiDB-lite"/>
    </source>
</evidence>
<keyword evidence="6 7" id="KW-0961">Cell wall biogenesis/degradation</keyword>
<dbReference type="EC" id="4.2.2.29" evidence="7"/>
<dbReference type="NCBIfam" id="TIGR00247">
    <property type="entry name" value="endolytic transglycosylase MltG"/>
    <property type="match status" value="1"/>
</dbReference>
<comment type="subcellular location">
    <subcellularLocation>
        <location evidence="7">Cell membrane</location>
        <topology evidence="7">Single-pass membrane protein</topology>
    </subcellularLocation>
</comment>
<sequence length="380" mass="42954">MDRPMKGTDGYSSDTSLGPKKGRITFWVIVVIILLLLAGCGAVALYVWNGLRPAPEGEAKRVEIERGMTAFQVADMLEQQGIIRNSFLFKYYLRYKDEGNKFQAGIYELHPGMTNDEIVAKLNAGETVKPETIRFTVPEGYSILQMAEKLDKEKLADKEEFLRLVDDPKLPADSSVLQSIPKDGKLRYRLEGYLFPETYEFPKDSTLNDMIVRMVSELERKLNELPEGWKEKMAARGLNFHQLMTVASLVEREVVVDEERALVAGVIYNRLAKGMLLQIDATVQYALGEQKERLLYKDLEIDDPYNTYKYEGLPPGPIASPSLASIEAALYPAKSDYLFYVTKKDGSGEHLFARTFEEHERNIEESNRTAKRNGGGEGAQ</sequence>
<feature type="transmembrane region" description="Helical" evidence="7">
    <location>
        <begin position="24"/>
        <end position="48"/>
    </location>
</feature>
<gene>
    <name evidence="7" type="primary">mltG</name>
    <name evidence="9" type="ORF">PACILC2_26140</name>
</gene>
<name>A0ABQ4N7B8_9BACL</name>
<evidence type="ECO:0000256" key="4">
    <source>
        <dbReference type="ARBA" id="ARBA00023136"/>
    </source>
</evidence>
<dbReference type="RefSeq" id="WP_244863459.1">
    <property type="nucleotide sequence ID" value="NZ_BOVJ01000079.1"/>
</dbReference>
<comment type="catalytic activity">
    <reaction evidence="7">
        <text>a peptidoglycan chain = a peptidoglycan chain with N-acetyl-1,6-anhydromuramyl-[peptide] at the reducing end + a peptidoglycan chain with N-acetylglucosamine at the non-reducing end.</text>
        <dbReference type="EC" id="4.2.2.29"/>
    </reaction>
</comment>
<evidence type="ECO:0000313" key="9">
    <source>
        <dbReference type="EMBL" id="GIQ64046.1"/>
    </source>
</evidence>
<evidence type="ECO:0000256" key="6">
    <source>
        <dbReference type="ARBA" id="ARBA00023316"/>
    </source>
</evidence>
<evidence type="ECO:0000256" key="1">
    <source>
        <dbReference type="ARBA" id="ARBA00022475"/>
    </source>
</evidence>
<protein>
    <recommendedName>
        <fullName evidence="7">Endolytic murein transglycosylase</fullName>
        <ecNumber evidence="7">4.2.2.29</ecNumber>
    </recommendedName>
    <alternativeName>
        <fullName evidence="7">Peptidoglycan lytic transglycosylase</fullName>
    </alternativeName>
    <alternativeName>
        <fullName evidence="7">Peptidoglycan polymerization terminase</fullName>
    </alternativeName>
</protein>
<comment type="caution">
    <text evidence="9">The sequence shown here is derived from an EMBL/GenBank/DDBJ whole genome shotgun (WGS) entry which is preliminary data.</text>
</comment>
<reference evidence="9 10" key="1">
    <citation type="submission" date="2021-04" db="EMBL/GenBank/DDBJ databases">
        <title>Draft genome sequence of Paenibacillus cisolokensis, LC2-13A.</title>
        <authorList>
            <person name="Uke A."/>
            <person name="Chhe C."/>
            <person name="Baramee S."/>
            <person name="Kosugi A."/>
        </authorList>
    </citation>
    <scope>NUCLEOTIDE SEQUENCE [LARGE SCALE GENOMIC DNA]</scope>
    <source>
        <strain evidence="9 10">LC2-13A</strain>
    </source>
</reference>
<evidence type="ECO:0000256" key="2">
    <source>
        <dbReference type="ARBA" id="ARBA00022692"/>
    </source>
</evidence>
<dbReference type="InterPro" id="IPR003770">
    <property type="entry name" value="MLTG-like"/>
</dbReference>
<feature type="region of interest" description="Disordered" evidence="8">
    <location>
        <begin position="360"/>
        <end position="380"/>
    </location>
</feature>
<keyword evidence="2 7" id="KW-0812">Transmembrane</keyword>
<dbReference type="EMBL" id="BOVJ01000079">
    <property type="protein sequence ID" value="GIQ64046.1"/>
    <property type="molecule type" value="Genomic_DNA"/>
</dbReference>
<dbReference type="CDD" id="cd08010">
    <property type="entry name" value="MltG_like"/>
    <property type="match status" value="1"/>
</dbReference>
<evidence type="ECO:0000313" key="10">
    <source>
        <dbReference type="Proteomes" id="UP000680304"/>
    </source>
</evidence>
<keyword evidence="5 7" id="KW-0456">Lyase</keyword>
<keyword evidence="3 7" id="KW-1133">Transmembrane helix</keyword>
<evidence type="ECO:0000256" key="3">
    <source>
        <dbReference type="ARBA" id="ARBA00022989"/>
    </source>
</evidence>
<organism evidence="9 10">
    <name type="scientific">Paenibacillus cisolokensis</name>
    <dbReference type="NCBI Taxonomy" id="1658519"/>
    <lineage>
        <taxon>Bacteria</taxon>
        <taxon>Bacillati</taxon>
        <taxon>Bacillota</taxon>
        <taxon>Bacilli</taxon>
        <taxon>Bacillales</taxon>
        <taxon>Paenibacillaceae</taxon>
        <taxon>Paenibacillus</taxon>
    </lineage>
</organism>
<evidence type="ECO:0000256" key="7">
    <source>
        <dbReference type="HAMAP-Rule" id="MF_02065"/>
    </source>
</evidence>
<dbReference type="Gene3D" id="3.30.1490.480">
    <property type="entry name" value="Endolytic murein transglycosylase"/>
    <property type="match status" value="1"/>
</dbReference>
<dbReference type="PANTHER" id="PTHR30518:SF2">
    <property type="entry name" value="ENDOLYTIC MUREIN TRANSGLYCOSYLASE"/>
    <property type="match status" value="1"/>
</dbReference>
<comment type="similarity">
    <text evidence="7">Belongs to the transglycosylase MltG family.</text>
</comment>
<comment type="function">
    <text evidence="7">Functions as a peptidoglycan terminase that cleaves nascent peptidoglycan strands endolytically to terminate their elongation.</text>
</comment>
<keyword evidence="1 7" id="KW-1003">Cell membrane</keyword>
<proteinExistence type="inferred from homology"/>
<dbReference type="HAMAP" id="MF_02065">
    <property type="entry name" value="MltG"/>
    <property type="match status" value="1"/>
</dbReference>
<feature type="site" description="Important for catalytic activity" evidence="7">
    <location>
        <position position="253"/>
    </location>
</feature>
<keyword evidence="4 7" id="KW-0472">Membrane</keyword>
<dbReference type="Proteomes" id="UP000680304">
    <property type="component" value="Unassembled WGS sequence"/>
</dbReference>